<evidence type="ECO:0000313" key="3">
    <source>
        <dbReference type="Proteomes" id="UP000695562"/>
    </source>
</evidence>
<reference evidence="2" key="1">
    <citation type="submission" date="2020-01" db="EMBL/GenBank/DDBJ databases">
        <title>Development of genomics and gene disruption for Polysphondylium violaceum indicates a role for the polyketide synthase stlB in stalk morphogenesis.</title>
        <authorList>
            <person name="Narita B."/>
            <person name="Kawabe Y."/>
            <person name="Kin K."/>
            <person name="Saito T."/>
            <person name="Gibbs R."/>
            <person name="Kuspa A."/>
            <person name="Muzny D."/>
            <person name="Queller D."/>
            <person name="Richards S."/>
            <person name="Strassman J."/>
            <person name="Sucgang R."/>
            <person name="Worley K."/>
            <person name="Schaap P."/>
        </authorList>
    </citation>
    <scope>NUCLEOTIDE SEQUENCE</scope>
    <source>
        <strain evidence="2">QSvi11</strain>
    </source>
</reference>
<evidence type="ECO:0000256" key="1">
    <source>
        <dbReference type="SAM" id="SignalP"/>
    </source>
</evidence>
<proteinExistence type="predicted"/>
<feature type="signal peptide" evidence="1">
    <location>
        <begin position="1"/>
        <end position="20"/>
    </location>
</feature>
<evidence type="ECO:0000313" key="2">
    <source>
        <dbReference type="EMBL" id="KAF2078624.1"/>
    </source>
</evidence>
<protein>
    <recommendedName>
        <fullName evidence="4">Carbohydrate binding domain-containing protein</fullName>
    </recommendedName>
</protein>
<accession>A0A8J4Q5D6</accession>
<gene>
    <name evidence="2" type="ORF">CYY_000124</name>
</gene>
<evidence type="ECO:0008006" key="4">
    <source>
        <dbReference type="Google" id="ProtNLM"/>
    </source>
</evidence>
<dbReference type="AlphaFoldDB" id="A0A8J4Q5D6"/>
<dbReference type="EMBL" id="AJWJ01000002">
    <property type="protein sequence ID" value="KAF2078624.1"/>
    <property type="molecule type" value="Genomic_DNA"/>
</dbReference>
<organism evidence="2 3">
    <name type="scientific">Polysphondylium violaceum</name>
    <dbReference type="NCBI Taxonomy" id="133409"/>
    <lineage>
        <taxon>Eukaryota</taxon>
        <taxon>Amoebozoa</taxon>
        <taxon>Evosea</taxon>
        <taxon>Eumycetozoa</taxon>
        <taxon>Dictyostelia</taxon>
        <taxon>Dictyosteliales</taxon>
        <taxon>Dictyosteliaceae</taxon>
        <taxon>Polysphondylium</taxon>
    </lineage>
</organism>
<keyword evidence="3" id="KW-1185">Reference proteome</keyword>
<sequence>MKLKLYAIVLLFLVVSPSFAQFLLFVDNHSNINVDIRVSRYEGKNGDGDDGVDTWWRGIPPGQSYPIIRAFPERGYIITVRTASYTDSWMVYSPNPPEYSLDEQGHLHIWNEHIQFRGAGINYTFKFNRNSHYFHTFTNSNHAPVCFGGETYGQIVWS</sequence>
<keyword evidence="1" id="KW-0732">Signal</keyword>
<feature type="chain" id="PRO_5035301831" description="Carbohydrate binding domain-containing protein" evidence="1">
    <location>
        <begin position="21"/>
        <end position="158"/>
    </location>
</feature>
<dbReference type="Proteomes" id="UP000695562">
    <property type="component" value="Unassembled WGS sequence"/>
</dbReference>
<name>A0A8J4Q5D6_9MYCE</name>
<comment type="caution">
    <text evidence="2">The sequence shown here is derived from an EMBL/GenBank/DDBJ whole genome shotgun (WGS) entry which is preliminary data.</text>
</comment>